<gene>
    <name evidence="2" type="ORF">N7456_004282</name>
</gene>
<comment type="caution">
    <text evidence="2">The sequence shown here is derived from an EMBL/GenBank/DDBJ whole genome shotgun (WGS) entry which is preliminary data.</text>
</comment>
<reference evidence="2" key="1">
    <citation type="submission" date="2022-11" db="EMBL/GenBank/DDBJ databases">
        <authorList>
            <person name="Petersen C."/>
        </authorList>
    </citation>
    <scope>NUCLEOTIDE SEQUENCE</scope>
    <source>
        <strain evidence="2">IBT 30069</strain>
    </source>
</reference>
<keyword evidence="1" id="KW-0732">Signal</keyword>
<dbReference type="EMBL" id="JAPQKH010000003">
    <property type="protein sequence ID" value="KAJ5107607.1"/>
    <property type="molecule type" value="Genomic_DNA"/>
</dbReference>
<organism evidence="2 3">
    <name type="scientific">Penicillium angulare</name>
    <dbReference type="NCBI Taxonomy" id="116970"/>
    <lineage>
        <taxon>Eukaryota</taxon>
        <taxon>Fungi</taxon>
        <taxon>Dikarya</taxon>
        <taxon>Ascomycota</taxon>
        <taxon>Pezizomycotina</taxon>
        <taxon>Eurotiomycetes</taxon>
        <taxon>Eurotiomycetidae</taxon>
        <taxon>Eurotiales</taxon>
        <taxon>Aspergillaceae</taxon>
        <taxon>Penicillium</taxon>
    </lineage>
</organism>
<evidence type="ECO:0000313" key="2">
    <source>
        <dbReference type="EMBL" id="KAJ5107607.1"/>
    </source>
</evidence>
<accession>A0A9W9FWA6</accession>
<evidence type="ECO:0000313" key="3">
    <source>
        <dbReference type="Proteomes" id="UP001149165"/>
    </source>
</evidence>
<evidence type="ECO:0008006" key="4">
    <source>
        <dbReference type="Google" id="ProtNLM"/>
    </source>
</evidence>
<evidence type="ECO:0000256" key="1">
    <source>
        <dbReference type="SAM" id="SignalP"/>
    </source>
</evidence>
<dbReference type="AlphaFoldDB" id="A0A9W9FWA6"/>
<reference evidence="2" key="2">
    <citation type="journal article" date="2023" name="IMA Fungus">
        <title>Comparative genomic study of the Penicillium genus elucidates a diverse pangenome and 15 lateral gene transfer events.</title>
        <authorList>
            <person name="Petersen C."/>
            <person name="Sorensen T."/>
            <person name="Nielsen M.R."/>
            <person name="Sondergaard T.E."/>
            <person name="Sorensen J.L."/>
            <person name="Fitzpatrick D.A."/>
            <person name="Frisvad J.C."/>
            <person name="Nielsen K.L."/>
        </authorList>
    </citation>
    <scope>NUCLEOTIDE SEQUENCE</scope>
    <source>
        <strain evidence="2">IBT 30069</strain>
    </source>
</reference>
<feature type="chain" id="PRO_5040784164" description="AA1-like domain-containing protein" evidence="1">
    <location>
        <begin position="20"/>
        <end position="152"/>
    </location>
</feature>
<proteinExistence type="predicted"/>
<protein>
    <recommendedName>
        <fullName evidence="4">AA1-like domain-containing protein</fullName>
    </recommendedName>
</protein>
<keyword evidence="3" id="KW-1185">Reference proteome</keyword>
<dbReference type="OrthoDB" id="4280013at2759"/>
<feature type="signal peptide" evidence="1">
    <location>
        <begin position="1"/>
        <end position="19"/>
    </location>
</feature>
<name>A0A9W9FWA6_9EURO</name>
<sequence length="152" mass="16497">MKTTIISTALLAAASTTLAAPSTGNFKRAFQSLELKNFWGNLYSQELPTGYNIGFALNDPNTNVDTDCDAFWSQGQAGTLMFNCSNPAYQINFPSGISDIEDFVLRVSRADGTEAGQNTVSGDDWQCTKHDGYPEETCKWVGVFNIDVTASS</sequence>
<dbReference type="Proteomes" id="UP001149165">
    <property type="component" value="Unassembled WGS sequence"/>
</dbReference>